<sequence length="64" mass="7353">QQFQDLGAQDDLPAGDRLLIGGRLLLQRVSLSPQHWYGLEFSDVVEERVPLFIGHAPDRTLRRR</sequence>
<evidence type="ECO:0000313" key="2">
    <source>
        <dbReference type="Proteomes" id="UP000721920"/>
    </source>
</evidence>
<accession>A0A921EYQ2</accession>
<evidence type="ECO:0000313" key="1">
    <source>
        <dbReference type="EMBL" id="HJE86612.1"/>
    </source>
</evidence>
<protein>
    <submittedName>
        <fullName evidence="1">Uncharacterized protein</fullName>
    </submittedName>
</protein>
<dbReference type="Proteomes" id="UP000721920">
    <property type="component" value="Unassembled WGS sequence"/>
</dbReference>
<feature type="non-terminal residue" evidence="1">
    <location>
        <position position="1"/>
    </location>
</feature>
<dbReference type="AlphaFoldDB" id="A0A921EYQ2"/>
<organism evidence="1 2">
    <name type="scientific">Levilactobacillus hammesii</name>
    <dbReference type="NCBI Taxonomy" id="267633"/>
    <lineage>
        <taxon>Bacteria</taxon>
        <taxon>Bacillati</taxon>
        <taxon>Bacillota</taxon>
        <taxon>Bacilli</taxon>
        <taxon>Lactobacillales</taxon>
        <taxon>Lactobacillaceae</taxon>
        <taxon>Levilactobacillus</taxon>
    </lineage>
</organism>
<reference evidence="1" key="2">
    <citation type="submission" date="2021-09" db="EMBL/GenBank/DDBJ databases">
        <authorList>
            <person name="Gilroy R."/>
        </authorList>
    </citation>
    <scope>NUCLEOTIDE SEQUENCE</scope>
    <source>
        <strain evidence="1">CHK173-2145</strain>
    </source>
</reference>
<gene>
    <name evidence="1" type="ORF">K8U88_03400</name>
</gene>
<proteinExistence type="predicted"/>
<comment type="caution">
    <text evidence="1">The sequence shown here is derived from an EMBL/GenBank/DDBJ whole genome shotgun (WGS) entry which is preliminary data.</text>
</comment>
<dbReference type="EMBL" id="DYXN01000050">
    <property type="protein sequence ID" value="HJE86612.1"/>
    <property type="molecule type" value="Genomic_DNA"/>
</dbReference>
<reference evidence="1" key="1">
    <citation type="journal article" date="2021" name="PeerJ">
        <title>Extensive microbial diversity within the chicken gut microbiome revealed by metagenomics and culture.</title>
        <authorList>
            <person name="Gilroy R."/>
            <person name="Ravi A."/>
            <person name="Getino M."/>
            <person name="Pursley I."/>
            <person name="Horton D.L."/>
            <person name="Alikhan N.F."/>
            <person name="Baker D."/>
            <person name="Gharbi K."/>
            <person name="Hall N."/>
            <person name="Watson M."/>
            <person name="Adriaenssens E.M."/>
            <person name="Foster-Nyarko E."/>
            <person name="Jarju S."/>
            <person name="Secka A."/>
            <person name="Antonio M."/>
            <person name="Oren A."/>
            <person name="Chaudhuri R.R."/>
            <person name="La Ragione R."/>
            <person name="Hildebrand F."/>
            <person name="Pallen M.J."/>
        </authorList>
    </citation>
    <scope>NUCLEOTIDE SEQUENCE</scope>
    <source>
        <strain evidence="1">CHK173-2145</strain>
    </source>
</reference>
<name>A0A921EYQ2_9LACO</name>